<sequence length="90" mass="10710">MKSSLSKNRKYKLDSIFNPTVFNSFDTMASFYTPFSKKVVVEKNIKTKLNNRCFLTGRSRFVFRFFKISRISIRRVLLQYRVSGLSSYSW</sequence>
<dbReference type="GO" id="GO:0006412">
    <property type="term" value="P:translation"/>
    <property type="evidence" value="ECO:0007669"/>
    <property type="project" value="InterPro"/>
</dbReference>
<reference evidence="4" key="2">
    <citation type="journal article" date="2016" name="Mitochondrial DNA Part B Resour">
        <title>Complete mitochondrial genome of a DHA-rich protist Schizochytrium sp. TIO1101.</title>
        <authorList>
            <person name="Wang Z."/>
            <person name="Lou S."/>
            <person name="Hu F."/>
            <person name="Wu P."/>
            <person name="Yang L."/>
            <person name="Li H."/>
            <person name="He L."/>
            <person name="Lin X."/>
        </authorList>
    </citation>
    <scope>NUCLEOTIDE SEQUENCE</scope>
</reference>
<comment type="similarity">
    <text evidence="1">Belongs to the universal ribosomal protein uS14 family.</text>
</comment>
<dbReference type="InterPro" id="IPR001209">
    <property type="entry name" value="Ribosomal_uS14"/>
</dbReference>
<dbReference type="AlphaFoldDB" id="A0A2Z1THX2"/>
<dbReference type="GO" id="GO:0005840">
    <property type="term" value="C:ribosome"/>
    <property type="evidence" value="ECO:0007669"/>
    <property type="project" value="UniProtKB-KW"/>
</dbReference>
<proteinExistence type="inferred from homology"/>
<gene>
    <name evidence="4" type="primary">rps14</name>
</gene>
<dbReference type="InterPro" id="IPR043140">
    <property type="entry name" value="Ribosomal_uS14_sf"/>
</dbReference>
<dbReference type="GO" id="GO:0003735">
    <property type="term" value="F:structural constituent of ribosome"/>
    <property type="evidence" value="ECO:0007669"/>
    <property type="project" value="InterPro"/>
</dbReference>
<dbReference type="Pfam" id="PF00253">
    <property type="entry name" value="Ribosomal_S14"/>
    <property type="match status" value="1"/>
</dbReference>
<protein>
    <submittedName>
        <fullName evidence="4">Ribosomal protein S14</fullName>
    </submittedName>
</protein>
<reference evidence="4" key="1">
    <citation type="submission" date="2015-11" db="EMBL/GenBank/DDBJ databases">
        <authorList>
            <person name="Zhang Y."/>
            <person name="Guo Z."/>
        </authorList>
    </citation>
    <scope>NUCLEOTIDE SEQUENCE</scope>
</reference>
<dbReference type="SUPFAM" id="SSF57716">
    <property type="entry name" value="Glucocorticoid receptor-like (DNA-binding domain)"/>
    <property type="match status" value="1"/>
</dbReference>
<dbReference type="EMBL" id="KU183024">
    <property type="protein sequence ID" value="ANO44458.1"/>
    <property type="molecule type" value="Genomic_DNA"/>
</dbReference>
<geneLocation type="mitochondrion" evidence="4"/>
<evidence type="ECO:0000256" key="2">
    <source>
        <dbReference type="ARBA" id="ARBA00022980"/>
    </source>
</evidence>
<organism evidence="4">
    <name type="scientific">Schizochytrium sp. TIO1101</name>
    <dbReference type="NCBI Taxonomy" id="1868228"/>
    <lineage>
        <taxon>Eukaryota</taxon>
        <taxon>Sar</taxon>
        <taxon>Stramenopiles</taxon>
        <taxon>Bigyra</taxon>
        <taxon>Labyrinthulomycetes</taxon>
        <taxon>Thraustochytrida</taxon>
        <taxon>Thraustochytriidae</taxon>
        <taxon>Schizochytrium</taxon>
    </lineage>
</organism>
<dbReference type="GO" id="GO:1990904">
    <property type="term" value="C:ribonucleoprotein complex"/>
    <property type="evidence" value="ECO:0007669"/>
    <property type="project" value="UniProtKB-KW"/>
</dbReference>
<dbReference type="PROSITE" id="PS00527">
    <property type="entry name" value="RIBOSOMAL_S14"/>
    <property type="match status" value="1"/>
</dbReference>
<name>A0A2Z1THX2_9STRA</name>
<keyword evidence="3" id="KW-0687">Ribonucleoprotein</keyword>
<keyword evidence="2 4" id="KW-0689">Ribosomal protein</keyword>
<evidence type="ECO:0000256" key="1">
    <source>
        <dbReference type="ARBA" id="ARBA00009083"/>
    </source>
</evidence>
<dbReference type="InterPro" id="IPR018271">
    <property type="entry name" value="Ribosomal_uS14_CS"/>
</dbReference>
<evidence type="ECO:0000313" key="4">
    <source>
        <dbReference type="EMBL" id="ANO44458.1"/>
    </source>
</evidence>
<keyword evidence="4" id="KW-0496">Mitochondrion</keyword>
<dbReference type="Gene3D" id="4.10.830.10">
    <property type="entry name" value="30s Ribosomal Protein S14, Chain N"/>
    <property type="match status" value="1"/>
</dbReference>
<accession>A0A2Z1THX2</accession>
<evidence type="ECO:0000256" key="3">
    <source>
        <dbReference type="ARBA" id="ARBA00023274"/>
    </source>
</evidence>